<evidence type="ECO:0000256" key="2">
    <source>
        <dbReference type="ARBA" id="ARBA00022679"/>
    </source>
</evidence>
<organism evidence="7 8">
    <name type="scientific">Quercus rubra</name>
    <name type="common">Northern red oak</name>
    <name type="synonym">Quercus borealis</name>
    <dbReference type="NCBI Taxonomy" id="3512"/>
    <lineage>
        <taxon>Eukaryota</taxon>
        <taxon>Viridiplantae</taxon>
        <taxon>Streptophyta</taxon>
        <taxon>Embryophyta</taxon>
        <taxon>Tracheophyta</taxon>
        <taxon>Spermatophyta</taxon>
        <taxon>Magnoliopsida</taxon>
        <taxon>eudicotyledons</taxon>
        <taxon>Gunneridae</taxon>
        <taxon>Pentapetalae</taxon>
        <taxon>rosids</taxon>
        <taxon>fabids</taxon>
        <taxon>Fagales</taxon>
        <taxon>Fagaceae</taxon>
        <taxon>Quercus</taxon>
    </lineage>
</organism>
<protein>
    <recommendedName>
        <fullName evidence="6">Protein kinase domain-containing protein</fullName>
    </recommendedName>
</protein>
<evidence type="ECO:0000256" key="3">
    <source>
        <dbReference type="ARBA" id="ARBA00022741"/>
    </source>
</evidence>
<name>A0AAN7ITI7_QUERU</name>
<dbReference type="InterPro" id="IPR008271">
    <property type="entry name" value="Ser/Thr_kinase_AS"/>
</dbReference>
<gene>
    <name evidence="7" type="ORF">RGQ29_019829</name>
</gene>
<dbReference type="FunFam" id="3.30.200.20:FF:000039">
    <property type="entry name" value="receptor-like protein kinase FERONIA"/>
    <property type="match status" value="1"/>
</dbReference>
<keyword evidence="2" id="KW-0808">Transferase</keyword>
<dbReference type="PROSITE" id="PS50011">
    <property type="entry name" value="PROTEIN_KINASE_DOM"/>
    <property type="match status" value="1"/>
</dbReference>
<evidence type="ECO:0000256" key="4">
    <source>
        <dbReference type="ARBA" id="ARBA00022777"/>
    </source>
</evidence>
<evidence type="ECO:0000313" key="8">
    <source>
        <dbReference type="Proteomes" id="UP001324115"/>
    </source>
</evidence>
<dbReference type="SMART" id="SM00220">
    <property type="entry name" value="S_TKc"/>
    <property type="match status" value="1"/>
</dbReference>
<dbReference type="PANTHER" id="PTHR47989">
    <property type="entry name" value="OS01G0750732 PROTEIN"/>
    <property type="match status" value="1"/>
</dbReference>
<accession>A0AAN7ITI7</accession>
<evidence type="ECO:0000256" key="1">
    <source>
        <dbReference type="ARBA" id="ARBA00022527"/>
    </source>
</evidence>
<evidence type="ECO:0000313" key="7">
    <source>
        <dbReference type="EMBL" id="KAK4588984.1"/>
    </source>
</evidence>
<feature type="domain" description="Protein kinase" evidence="6">
    <location>
        <begin position="45"/>
        <end position="326"/>
    </location>
</feature>
<keyword evidence="4" id="KW-0418">Kinase</keyword>
<evidence type="ECO:0000256" key="5">
    <source>
        <dbReference type="ARBA" id="ARBA00022840"/>
    </source>
</evidence>
<dbReference type="InterPro" id="IPR011009">
    <property type="entry name" value="Kinase-like_dom_sf"/>
</dbReference>
<dbReference type="PANTHER" id="PTHR47989:SF62">
    <property type="entry name" value="OS05G0423500 PROTEIN"/>
    <property type="match status" value="1"/>
</dbReference>
<dbReference type="Proteomes" id="UP001324115">
    <property type="component" value="Unassembled WGS sequence"/>
</dbReference>
<dbReference type="AlphaFoldDB" id="A0AAN7ITI7"/>
<dbReference type="FunFam" id="1.10.510.10:FF:000095">
    <property type="entry name" value="protein STRUBBELIG-RECEPTOR FAMILY 8"/>
    <property type="match status" value="1"/>
</dbReference>
<reference evidence="7 8" key="1">
    <citation type="journal article" date="2023" name="G3 (Bethesda)">
        <title>A haplotype-resolved chromosome-scale genome for Quercus rubra L. provides insights into the genetics of adaptive traits for red oak species.</title>
        <authorList>
            <person name="Kapoor B."/>
            <person name="Jenkins J."/>
            <person name="Schmutz J."/>
            <person name="Zhebentyayeva T."/>
            <person name="Kuelheim C."/>
            <person name="Coggeshall M."/>
            <person name="Heim C."/>
            <person name="Lasky J.R."/>
            <person name="Leites L."/>
            <person name="Islam-Faridi N."/>
            <person name="Romero-Severson J."/>
            <person name="DeLeo V.L."/>
            <person name="Lucas S.M."/>
            <person name="Lazic D."/>
            <person name="Gailing O."/>
            <person name="Carlson J."/>
            <person name="Staton M."/>
        </authorList>
    </citation>
    <scope>NUCLEOTIDE SEQUENCE [LARGE SCALE GENOMIC DNA]</scope>
    <source>
        <strain evidence="7">Pseudo-F2</strain>
    </source>
</reference>
<dbReference type="InterPro" id="IPR001245">
    <property type="entry name" value="Ser-Thr/Tyr_kinase_cat_dom"/>
</dbReference>
<dbReference type="Gene3D" id="1.10.510.10">
    <property type="entry name" value="Transferase(Phosphotransferase) domain 1"/>
    <property type="match status" value="1"/>
</dbReference>
<comment type="caution">
    <text evidence="7">The sequence shown here is derived from an EMBL/GenBank/DDBJ whole genome shotgun (WGS) entry which is preliminary data.</text>
</comment>
<dbReference type="GO" id="GO:0004674">
    <property type="term" value="F:protein serine/threonine kinase activity"/>
    <property type="evidence" value="ECO:0007669"/>
    <property type="project" value="UniProtKB-KW"/>
</dbReference>
<dbReference type="Gene3D" id="3.30.200.20">
    <property type="entry name" value="Phosphorylase Kinase, domain 1"/>
    <property type="match status" value="1"/>
</dbReference>
<keyword evidence="1" id="KW-0723">Serine/threonine-protein kinase</keyword>
<proteinExistence type="predicted"/>
<dbReference type="GO" id="GO:0005524">
    <property type="term" value="F:ATP binding"/>
    <property type="evidence" value="ECO:0007669"/>
    <property type="project" value="UniProtKB-KW"/>
</dbReference>
<sequence length="391" mass="43812">MKGISECISKLLIRKSGKRRLNQPHVVLPCRQFSRAEINVATNNFDDNLFIDRGGLGKVYKGFIDDPTNTISVAIKRVNINISMQSFHELRTEVLVLCQLRHPNLIRLIGYCFEGEREWFLVYEFMVNGTLETHLYPGNPDPVSWNRRLQICVGVARGLHCLHTGLKHTIFHRDVKPNNILLNEKWEAKLSDFGLSKMGPPSLSKALIRMETSRIVGTLGYMAPEYAMNGVLTDKSDVYSFGVILLVLLCGRKPTEGEERMDLVRWARKSKREGNINEIIDPYLMGKIAPECFMVYVDIATSCVQNGAERRPTMGEVQVCLEHALQLQDSADAATAAAAADCNYCVDEYTCNASSGDSSPIDMVRWWETASESTASAEELSLETAMPNGQI</sequence>
<keyword evidence="3" id="KW-0547">Nucleotide-binding</keyword>
<dbReference type="PROSITE" id="PS00108">
    <property type="entry name" value="PROTEIN_KINASE_ST"/>
    <property type="match status" value="1"/>
</dbReference>
<dbReference type="InterPro" id="IPR000719">
    <property type="entry name" value="Prot_kinase_dom"/>
</dbReference>
<dbReference type="CDD" id="cd14066">
    <property type="entry name" value="STKc_IRAK"/>
    <property type="match status" value="1"/>
</dbReference>
<keyword evidence="8" id="KW-1185">Reference proteome</keyword>
<keyword evidence="5" id="KW-0067">ATP-binding</keyword>
<dbReference type="Pfam" id="PF07714">
    <property type="entry name" value="PK_Tyr_Ser-Thr"/>
    <property type="match status" value="1"/>
</dbReference>
<dbReference type="EMBL" id="JAXUIC010000005">
    <property type="protein sequence ID" value="KAK4588984.1"/>
    <property type="molecule type" value="Genomic_DNA"/>
</dbReference>
<evidence type="ECO:0000259" key="6">
    <source>
        <dbReference type="PROSITE" id="PS50011"/>
    </source>
</evidence>
<dbReference type="SUPFAM" id="SSF56112">
    <property type="entry name" value="Protein kinase-like (PK-like)"/>
    <property type="match status" value="1"/>
</dbReference>